<accession>A0ABT5X459</accession>
<feature type="transmembrane region" description="Helical" evidence="1">
    <location>
        <begin position="38"/>
        <end position="59"/>
    </location>
</feature>
<evidence type="ECO:0000256" key="1">
    <source>
        <dbReference type="SAM" id="Phobius"/>
    </source>
</evidence>
<feature type="transmembrane region" description="Helical" evidence="1">
    <location>
        <begin position="12"/>
        <end position="32"/>
    </location>
</feature>
<dbReference type="Proteomes" id="UP001147148">
    <property type="component" value="Unassembled WGS sequence"/>
</dbReference>
<proteinExistence type="predicted"/>
<sequence>MKKFETYFTRSLPLAGIGITCILVMLFIGYYQERSLLAWLYCFMPFGINLIVSIGYRLIKK</sequence>
<evidence type="ECO:0000313" key="2">
    <source>
        <dbReference type="EMBL" id="MDF0480788.1"/>
    </source>
</evidence>
<keyword evidence="1" id="KW-0812">Transmembrane</keyword>
<comment type="caution">
    <text evidence="2">The sequence shown here is derived from an EMBL/GenBank/DDBJ whole genome shotgun (WGS) entry which is preliminary data.</text>
</comment>
<dbReference type="EMBL" id="JAPDSH010000011">
    <property type="protein sequence ID" value="MDF0480788.1"/>
    <property type="molecule type" value="Genomic_DNA"/>
</dbReference>
<evidence type="ECO:0000313" key="3">
    <source>
        <dbReference type="Proteomes" id="UP001147148"/>
    </source>
</evidence>
<name>A0ABT5X459_9ENTE</name>
<keyword evidence="1" id="KW-0472">Membrane</keyword>
<keyword evidence="3" id="KW-1185">Reference proteome</keyword>
<gene>
    <name evidence="2" type="ORF">OL233_10910</name>
</gene>
<keyword evidence="1" id="KW-1133">Transmembrane helix</keyword>
<organism evidence="2 3">
    <name type="scientific">Vagococcus proximus</name>
    <dbReference type="NCBI Taxonomy" id="2991417"/>
    <lineage>
        <taxon>Bacteria</taxon>
        <taxon>Bacillati</taxon>
        <taxon>Bacillota</taxon>
        <taxon>Bacilli</taxon>
        <taxon>Lactobacillales</taxon>
        <taxon>Enterococcaceae</taxon>
        <taxon>Vagococcus</taxon>
    </lineage>
</organism>
<reference evidence="2" key="1">
    <citation type="submission" date="2022-10" db="EMBL/GenBank/DDBJ databases">
        <title>Vagococcus sp. isolated from poultry meat.</title>
        <authorList>
            <person name="Johansson P."/>
            <person name="Bjorkroth J."/>
        </authorList>
    </citation>
    <scope>NUCLEOTIDE SEQUENCE</scope>
    <source>
        <strain evidence="2">PNs007</strain>
    </source>
</reference>
<dbReference type="RefSeq" id="WP_275472336.1">
    <property type="nucleotide sequence ID" value="NZ_JAPDSH010000011.1"/>
</dbReference>
<protein>
    <submittedName>
        <fullName evidence="2">Uncharacterized protein</fullName>
    </submittedName>
</protein>